<protein>
    <submittedName>
        <fullName evidence="2">Uncharacterized protein</fullName>
    </submittedName>
</protein>
<organism evidence="2 3">
    <name type="scientific">Paraburkholderia caledonica</name>
    <dbReference type="NCBI Taxonomy" id="134536"/>
    <lineage>
        <taxon>Bacteria</taxon>
        <taxon>Pseudomonadati</taxon>
        <taxon>Pseudomonadota</taxon>
        <taxon>Betaproteobacteria</taxon>
        <taxon>Burkholderiales</taxon>
        <taxon>Burkholderiaceae</taxon>
        <taxon>Paraburkholderia</taxon>
    </lineage>
</organism>
<name>A0ABU1KYF3_9BURK</name>
<feature type="compositionally biased region" description="Low complexity" evidence="1">
    <location>
        <begin position="43"/>
        <end position="62"/>
    </location>
</feature>
<reference evidence="2 3" key="1">
    <citation type="submission" date="2023-07" db="EMBL/GenBank/DDBJ databases">
        <title>Sorghum-associated microbial communities from plants grown in Nebraska, USA.</title>
        <authorList>
            <person name="Schachtman D."/>
        </authorList>
    </citation>
    <scope>NUCLEOTIDE SEQUENCE [LARGE SCALE GENOMIC DNA]</scope>
    <source>
        <strain evidence="2 3">DS1039</strain>
    </source>
</reference>
<evidence type="ECO:0000313" key="3">
    <source>
        <dbReference type="Proteomes" id="UP001185254"/>
    </source>
</evidence>
<comment type="caution">
    <text evidence="2">The sequence shown here is derived from an EMBL/GenBank/DDBJ whole genome shotgun (WGS) entry which is preliminary data.</text>
</comment>
<evidence type="ECO:0000256" key="1">
    <source>
        <dbReference type="SAM" id="MobiDB-lite"/>
    </source>
</evidence>
<gene>
    <name evidence="2" type="ORF">J2776_002652</name>
</gene>
<proteinExistence type="predicted"/>
<evidence type="ECO:0000313" key="2">
    <source>
        <dbReference type="EMBL" id="MDR6375952.1"/>
    </source>
</evidence>
<accession>A0ABU1KYF3</accession>
<dbReference type="EMBL" id="JAVDQN010000002">
    <property type="protein sequence ID" value="MDR6375952.1"/>
    <property type="molecule type" value="Genomic_DNA"/>
</dbReference>
<sequence>MMMEPVLRKVMTAVLIAALAGGTVGCKRSGSNDTAGTAGTGGPAAMSSGTAAPMGGASAASQ</sequence>
<dbReference type="Proteomes" id="UP001185254">
    <property type="component" value="Unassembled WGS sequence"/>
</dbReference>
<feature type="region of interest" description="Disordered" evidence="1">
    <location>
        <begin position="24"/>
        <end position="62"/>
    </location>
</feature>
<keyword evidence="3" id="KW-1185">Reference proteome</keyword>